<protein>
    <submittedName>
        <fullName evidence="9">MFS transporter</fullName>
    </submittedName>
</protein>
<feature type="transmembrane region" description="Helical" evidence="7">
    <location>
        <begin position="16"/>
        <end position="37"/>
    </location>
</feature>
<evidence type="ECO:0000256" key="1">
    <source>
        <dbReference type="ARBA" id="ARBA00004651"/>
    </source>
</evidence>
<keyword evidence="2" id="KW-0813">Transport</keyword>
<name>A0ABY2S9Y9_9PSEU</name>
<feature type="transmembrane region" description="Helical" evidence="7">
    <location>
        <begin position="81"/>
        <end position="100"/>
    </location>
</feature>
<reference evidence="9 10" key="1">
    <citation type="journal article" date="2015" name="Antonie Van Leeuwenhoek">
        <title>Prauserella endophytica sp. nov., an endophytic actinobacterium isolated from Tamarix taklamakanensis.</title>
        <authorList>
            <person name="Liu J.M."/>
            <person name="Habden X."/>
            <person name="Guo L."/>
            <person name="Tuo L."/>
            <person name="Jiang Z.K."/>
            <person name="Liu S.W."/>
            <person name="Liu X.F."/>
            <person name="Chen L."/>
            <person name="Li R.F."/>
            <person name="Zhang Y.Q."/>
            <person name="Sun C.H."/>
        </authorList>
    </citation>
    <scope>NUCLEOTIDE SEQUENCE [LARGE SCALE GENOMIC DNA]</scope>
    <source>
        <strain evidence="9 10">CGMCC 4.7182</strain>
    </source>
</reference>
<dbReference type="RefSeq" id="WP_137093663.1">
    <property type="nucleotide sequence ID" value="NZ_SWMS01000002.1"/>
</dbReference>
<feature type="domain" description="Major facilitator superfamily (MFS) profile" evidence="8">
    <location>
        <begin position="15"/>
        <end position="494"/>
    </location>
</feature>
<feature type="transmembrane region" description="Helical" evidence="7">
    <location>
        <begin position="139"/>
        <end position="159"/>
    </location>
</feature>
<evidence type="ECO:0000313" key="10">
    <source>
        <dbReference type="Proteomes" id="UP000309992"/>
    </source>
</evidence>
<feature type="transmembrane region" description="Helical" evidence="7">
    <location>
        <begin position="201"/>
        <end position="220"/>
    </location>
</feature>
<feature type="transmembrane region" description="Helical" evidence="7">
    <location>
        <begin position="165"/>
        <end position="189"/>
    </location>
</feature>
<dbReference type="InterPro" id="IPR020846">
    <property type="entry name" value="MFS_dom"/>
</dbReference>
<dbReference type="InterPro" id="IPR001958">
    <property type="entry name" value="Tet-R_TetA/multi-R_MdtG-like"/>
</dbReference>
<comment type="subcellular location">
    <subcellularLocation>
        <location evidence="1">Cell membrane</location>
        <topology evidence="1">Multi-pass membrane protein</topology>
    </subcellularLocation>
</comment>
<dbReference type="InterPro" id="IPR036259">
    <property type="entry name" value="MFS_trans_sf"/>
</dbReference>
<dbReference type="EMBL" id="SWMS01000002">
    <property type="protein sequence ID" value="TKG72730.1"/>
    <property type="molecule type" value="Genomic_DNA"/>
</dbReference>
<sequence length="521" mass="52400">MGQDTGRAGWREWSGLALLALPTALLGLDVTALYLVLPSLAGELGASAAQTLWIMDAYGFFIAGFLITMGTLGDRIGRRRLLMVGIAAFGAVSAFAAFAPDAAWLIVARALLGIAGATLMPSTLSLISNMFRDARQRAVAIGVWATMFAIGMAAGPVVGGALAAGLWWGAVFLLAVPIALVVLAGAPTLLPEYRSARTARLDPLSVGLSLTAILPVTYAIKQATEGFGADVLIAALLGVGSGIAFARRQLRLREPLLDLRLFANRAFSAALAVLLIGLVGVGGVMILVTQYLQLVEGQSPMTAGLWMGPPALAMLVAAIGAPLLARRFSPGAVMAATLALSLLGYALLAVAGAGSAPSVIAGFAFVYLGLGAIAALGTDIVVSAAPAERSGSAAALSETVQELGVAAGVALLGSLTTAIYRAMAEAPPGMPPAAAATATDSLSGALSVAHQLPAGAVEQAKAAFTTGLNVSALAAGLAIALCALAAFSTLRHLHPIGADTVEADSALSTHGRDDGGRGPRG</sequence>
<feature type="transmembrane region" description="Helical" evidence="7">
    <location>
        <begin position="267"/>
        <end position="292"/>
    </location>
</feature>
<keyword evidence="6 7" id="KW-0472">Membrane</keyword>
<evidence type="ECO:0000259" key="8">
    <source>
        <dbReference type="PROSITE" id="PS50850"/>
    </source>
</evidence>
<evidence type="ECO:0000313" key="9">
    <source>
        <dbReference type="EMBL" id="TKG72730.1"/>
    </source>
</evidence>
<accession>A0ABY2S9Y9</accession>
<comment type="caution">
    <text evidence="9">The sequence shown here is derived from an EMBL/GenBank/DDBJ whole genome shotgun (WGS) entry which is preliminary data.</text>
</comment>
<feature type="transmembrane region" description="Helical" evidence="7">
    <location>
        <begin position="49"/>
        <end position="69"/>
    </location>
</feature>
<dbReference type="Gene3D" id="1.20.1720.10">
    <property type="entry name" value="Multidrug resistance protein D"/>
    <property type="match status" value="1"/>
</dbReference>
<proteinExistence type="predicted"/>
<feature type="transmembrane region" description="Helical" evidence="7">
    <location>
        <begin position="226"/>
        <end position="246"/>
    </location>
</feature>
<evidence type="ECO:0000256" key="6">
    <source>
        <dbReference type="ARBA" id="ARBA00023136"/>
    </source>
</evidence>
<evidence type="ECO:0000256" key="3">
    <source>
        <dbReference type="ARBA" id="ARBA00022475"/>
    </source>
</evidence>
<dbReference type="Proteomes" id="UP000309992">
    <property type="component" value="Unassembled WGS sequence"/>
</dbReference>
<feature type="transmembrane region" description="Helical" evidence="7">
    <location>
        <begin position="106"/>
        <end position="127"/>
    </location>
</feature>
<feature type="transmembrane region" description="Helical" evidence="7">
    <location>
        <begin position="304"/>
        <end position="325"/>
    </location>
</feature>
<keyword evidence="4 7" id="KW-0812">Transmembrane</keyword>
<feature type="transmembrane region" description="Helical" evidence="7">
    <location>
        <begin position="332"/>
        <end position="353"/>
    </location>
</feature>
<dbReference type="PANTHER" id="PTHR42718">
    <property type="entry name" value="MAJOR FACILITATOR SUPERFAMILY MULTIDRUG TRANSPORTER MFSC"/>
    <property type="match status" value="1"/>
</dbReference>
<evidence type="ECO:0000256" key="2">
    <source>
        <dbReference type="ARBA" id="ARBA00022448"/>
    </source>
</evidence>
<dbReference type="PANTHER" id="PTHR42718:SF47">
    <property type="entry name" value="METHYL VIOLOGEN RESISTANCE PROTEIN SMVA"/>
    <property type="match status" value="1"/>
</dbReference>
<organism evidence="9 10">
    <name type="scientific">Prauserella endophytica</name>
    <dbReference type="NCBI Taxonomy" id="1592324"/>
    <lineage>
        <taxon>Bacteria</taxon>
        <taxon>Bacillati</taxon>
        <taxon>Actinomycetota</taxon>
        <taxon>Actinomycetes</taxon>
        <taxon>Pseudonocardiales</taxon>
        <taxon>Pseudonocardiaceae</taxon>
        <taxon>Prauserella</taxon>
        <taxon>Prauserella coralliicola group</taxon>
    </lineage>
</organism>
<dbReference type="SUPFAM" id="SSF103473">
    <property type="entry name" value="MFS general substrate transporter"/>
    <property type="match status" value="1"/>
</dbReference>
<dbReference type="PRINTS" id="PR01035">
    <property type="entry name" value="TCRTETA"/>
</dbReference>
<feature type="transmembrane region" description="Helical" evidence="7">
    <location>
        <begin position="468"/>
        <end position="487"/>
    </location>
</feature>
<evidence type="ECO:0000256" key="5">
    <source>
        <dbReference type="ARBA" id="ARBA00022989"/>
    </source>
</evidence>
<keyword evidence="3" id="KW-1003">Cell membrane</keyword>
<dbReference type="InterPro" id="IPR011701">
    <property type="entry name" value="MFS"/>
</dbReference>
<feature type="transmembrane region" description="Helical" evidence="7">
    <location>
        <begin position="359"/>
        <end position="382"/>
    </location>
</feature>
<dbReference type="Pfam" id="PF07690">
    <property type="entry name" value="MFS_1"/>
    <property type="match status" value="1"/>
</dbReference>
<keyword evidence="10" id="KW-1185">Reference proteome</keyword>
<keyword evidence="5 7" id="KW-1133">Transmembrane helix</keyword>
<dbReference type="PROSITE" id="PS50850">
    <property type="entry name" value="MFS"/>
    <property type="match status" value="1"/>
</dbReference>
<evidence type="ECO:0000256" key="4">
    <source>
        <dbReference type="ARBA" id="ARBA00022692"/>
    </source>
</evidence>
<dbReference type="Gene3D" id="1.20.1250.20">
    <property type="entry name" value="MFS general substrate transporter like domains"/>
    <property type="match status" value="1"/>
</dbReference>
<evidence type="ECO:0000256" key="7">
    <source>
        <dbReference type="SAM" id="Phobius"/>
    </source>
</evidence>
<dbReference type="CDD" id="cd17321">
    <property type="entry name" value="MFS_MMR_MDR_like"/>
    <property type="match status" value="1"/>
</dbReference>
<gene>
    <name evidence="9" type="ORF">FCN18_05715</name>
</gene>